<evidence type="ECO:0000313" key="2">
    <source>
        <dbReference type="Proteomes" id="UP000828390"/>
    </source>
</evidence>
<dbReference type="Proteomes" id="UP000828390">
    <property type="component" value="Unassembled WGS sequence"/>
</dbReference>
<comment type="caution">
    <text evidence="1">The sequence shown here is derived from an EMBL/GenBank/DDBJ whole genome shotgun (WGS) entry which is preliminary data.</text>
</comment>
<name>A0A9D3Z390_DREPO</name>
<accession>A0A9D3Z390</accession>
<sequence>MTPIYKQELTALVVFLIDISILTFSSQKGPSPLDLARTYCQNYVDPPGFEVKTDNDVIGEEVSATKPLKKETFFSNTKGI</sequence>
<gene>
    <name evidence="1" type="ORF">DPMN_070582</name>
</gene>
<reference evidence="1" key="2">
    <citation type="submission" date="2020-11" db="EMBL/GenBank/DDBJ databases">
        <authorList>
            <person name="McCartney M.A."/>
            <person name="Auch B."/>
            <person name="Kono T."/>
            <person name="Mallez S."/>
            <person name="Becker A."/>
            <person name="Gohl D.M."/>
            <person name="Silverstein K.A.T."/>
            <person name="Koren S."/>
            <person name="Bechman K.B."/>
            <person name="Herman A."/>
            <person name="Abrahante J.E."/>
            <person name="Garbe J."/>
        </authorList>
    </citation>
    <scope>NUCLEOTIDE SEQUENCE</scope>
    <source>
        <strain evidence="1">Duluth1</strain>
        <tissue evidence="1">Whole animal</tissue>
    </source>
</reference>
<keyword evidence="2" id="KW-1185">Reference proteome</keyword>
<dbReference type="AlphaFoldDB" id="A0A9D3Z390"/>
<proteinExistence type="predicted"/>
<organism evidence="1 2">
    <name type="scientific">Dreissena polymorpha</name>
    <name type="common">Zebra mussel</name>
    <name type="synonym">Mytilus polymorpha</name>
    <dbReference type="NCBI Taxonomy" id="45954"/>
    <lineage>
        <taxon>Eukaryota</taxon>
        <taxon>Metazoa</taxon>
        <taxon>Spiralia</taxon>
        <taxon>Lophotrochozoa</taxon>
        <taxon>Mollusca</taxon>
        <taxon>Bivalvia</taxon>
        <taxon>Autobranchia</taxon>
        <taxon>Heteroconchia</taxon>
        <taxon>Euheterodonta</taxon>
        <taxon>Imparidentia</taxon>
        <taxon>Neoheterodontei</taxon>
        <taxon>Myida</taxon>
        <taxon>Dreissenoidea</taxon>
        <taxon>Dreissenidae</taxon>
        <taxon>Dreissena</taxon>
    </lineage>
</organism>
<reference evidence="1" key="1">
    <citation type="journal article" date="2019" name="bioRxiv">
        <title>The Genome of the Zebra Mussel, Dreissena polymorpha: A Resource for Invasive Species Research.</title>
        <authorList>
            <person name="McCartney M.A."/>
            <person name="Auch B."/>
            <person name="Kono T."/>
            <person name="Mallez S."/>
            <person name="Zhang Y."/>
            <person name="Obille A."/>
            <person name="Becker A."/>
            <person name="Abrahante J.E."/>
            <person name="Garbe J."/>
            <person name="Badalamenti J.P."/>
            <person name="Herman A."/>
            <person name="Mangelson H."/>
            <person name="Liachko I."/>
            <person name="Sullivan S."/>
            <person name="Sone E.D."/>
            <person name="Koren S."/>
            <person name="Silverstein K.A.T."/>
            <person name="Beckman K.B."/>
            <person name="Gohl D.M."/>
        </authorList>
    </citation>
    <scope>NUCLEOTIDE SEQUENCE</scope>
    <source>
        <strain evidence="1">Duluth1</strain>
        <tissue evidence="1">Whole animal</tissue>
    </source>
</reference>
<dbReference type="EMBL" id="JAIWYP010000014">
    <property type="protein sequence ID" value="KAH3711082.1"/>
    <property type="molecule type" value="Genomic_DNA"/>
</dbReference>
<protein>
    <submittedName>
        <fullName evidence="1">Uncharacterized protein</fullName>
    </submittedName>
</protein>
<evidence type="ECO:0000313" key="1">
    <source>
        <dbReference type="EMBL" id="KAH3711082.1"/>
    </source>
</evidence>